<dbReference type="PROSITE" id="PS51819">
    <property type="entry name" value="VOC"/>
    <property type="match status" value="1"/>
</dbReference>
<dbReference type="InterPro" id="IPR018146">
    <property type="entry name" value="Glyoxalase_1_CS"/>
</dbReference>
<dbReference type="Pfam" id="PF00903">
    <property type="entry name" value="Glyoxalase"/>
    <property type="match status" value="1"/>
</dbReference>
<dbReference type="InterPro" id="IPR029068">
    <property type="entry name" value="Glyas_Bleomycin-R_OHBP_Dase"/>
</dbReference>
<reference evidence="3" key="1">
    <citation type="submission" date="2022-10" db="EMBL/GenBank/DDBJ databases">
        <authorList>
            <person name="Koch H."/>
        </authorList>
    </citation>
    <scope>NUCLEOTIDE SEQUENCE</scope>
    <source>
        <strain evidence="3">DNF</strain>
    </source>
</reference>
<dbReference type="PROSITE" id="PS00934">
    <property type="entry name" value="GLYOXALASE_I_1"/>
    <property type="match status" value="1"/>
</dbReference>
<dbReference type="RefSeq" id="WP_289266638.1">
    <property type="nucleotide sequence ID" value="NZ_OX365700.1"/>
</dbReference>
<gene>
    <name evidence="3" type="ORF">DNFV4_00016</name>
</gene>
<dbReference type="CDD" id="cd06587">
    <property type="entry name" value="VOC"/>
    <property type="match status" value="1"/>
</dbReference>
<evidence type="ECO:0000256" key="1">
    <source>
        <dbReference type="ARBA" id="ARBA00022723"/>
    </source>
</evidence>
<evidence type="ECO:0000259" key="2">
    <source>
        <dbReference type="PROSITE" id="PS51819"/>
    </source>
</evidence>
<keyword evidence="1" id="KW-0479">Metal-binding</keyword>
<evidence type="ECO:0000313" key="3">
    <source>
        <dbReference type="EMBL" id="CAI4029598.1"/>
    </source>
</evidence>
<dbReference type="KEGG" id="nti:DNFV4_00016"/>
<keyword evidence="4" id="KW-1185">Reference proteome</keyword>
<evidence type="ECO:0000313" key="4">
    <source>
        <dbReference type="Proteomes" id="UP001179121"/>
    </source>
</evidence>
<feature type="domain" description="VOC" evidence="2">
    <location>
        <begin position="7"/>
        <end position="126"/>
    </location>
</feature>
<dbReference type="InterPro" id="IPR004360">
    <property type="entry name" value="Glyas_Fos-R_dOase_dom"/>
</dbReference>
<name>A0AA86JXA2_9BACT</name>
<protein>
    <submittedName>
        <fullName evidence="3">VOC family protein</fullName>
    </submittedName>
</protein>
<dbReference type="EMBL" id="OX365700">
    <property type="protein sequence ID" value="CAI4029598.1"/>
    <property type="molecule type" value="Genomic_DNA"/>
</dbReference>
<dbReference type="AlphaFoldDB" id="A0AA86JXA2"/>
<accession>A0AA86JXA2</accession>
<organism evidence="3 4">
    <name type="scientific">Nitrospira tepida</name>
    <dbReference type="NCBI Taxonomy" id="2973512"/>
    <lineage>
        <taxon>Bacteria</taxon>
        <taxon>Pseudomonadati</taxon>
        <taxon>Nitrospirota</taxon>
        <taxon>Nitrospiria</taxon>
        <taxon>Nitrospirales</taxon>
        <taxon>Nitrospiraceae</taxon>
        <taxon>Nitrospira</taxon>
    </lineage>
</organism>
<dbReference type="Gene3D" id="3.10.180.10">
    <property type="entry name" value="2,3-Dihydroxybiphenyl 1,2-Dioxygenase, domain 1"/>
    <property type="match status" value="1"/>
</dbReference>
<dbReference type="GO" id="GO:0046872">
    <property type="term" value="F:metal ion binding"/>
    <property type="evidence" value="ECO:0007669"/>
    <property type="project" value="UniProtKB-KW"/>
</dbReference>
<dbReference type="InterPro" id="IPR037523">
    <property type="entry name" value="VOC_core"/>
</dbReference>
<proteinExistence type="predicted"/>
<dbReference type="GO" id="GO:0004462">
    <property type="term" value="F:lactoylglutathione lyase activity"/>
    <property type="evidence" value="ECO:0007669"/>
    <property type="project" value="InterPro"/>
</dbReference>
<sequence length="146" mass="16846">MAVHVYGVNHIAIEVDDAKKAAEFYADVFGLEMLRGGEGAVWCKLGEHQFLAIFEVPELRPDRVKHFGLMVRDEGQIEDVRQKLVNKYKITLHPDFRCDFRDPWGNRIQVGDLSDESLVWLLPYREVQDLGITFTSNRTAGKEKKR</sequence>
<dbReference type="SUPFAM" id="SSF54593">
    <property type="entry name" value="Glyoxalase/Bleomycin resistance protein/Dihydroxybiphenyl dioxygenase"/>
    <property type="match status" value="1"/>
</dbReference>
<dbReference type="Proteomes" id="UP001179121">
    <property type="component" value="Chromosome"/>
</dbReference>